<dbReference type="SUPFAM" id="SSF50978">
    <property type="entry name" value="WD40 repeat-like"/>
    <property type="match status" value="1"/>
</dbReference>
<comment type="similarity">
    <text evidence="1 5">Belongs to the WD repeat LST8 family.</text>
</comment>
<dbReference type="AlphaFoldDB" id="A0A8S1HPW9"/>
<dbReference type="GO" id="GO:0005737">
    <property type="term" value="C:cytoplasm"/>
    <property type="evidence" value="ECO:0007669"/>
    <property type="project" value="UniProtKB-SubCell"/>
</dbReference>
<dbReference type="GO" id="GO:0032956">
    <property type="term" value="P:regulation of actin cytoskeleton organization"/>
    <property type="evidence" value="ECO:0007669"/>
    <property type="project" value="TreeGrafter"/>
</dbReference>
<dbReference type="PANTHER" id="PTHR19842:SF0">
    <property type="entry name" value="TARGET OF RAPAMYCIN COMPLEX SUBUNIT LST8"/>
    <property type="match status" value="1"/>
</dbReference>
<dbReference type="Pfam" id="PF00400">
    <property type="entry name" value="WD40"/>
    <property type="match status" value="4"/>
</dbReference>
<dbReference type="Proteomes" id="UP000835052">
    <property type="component" value="Unassembled WGS sequence"/>
</dbReference>
<evidence type="ECO:0000256" key="5">
    <source>
        <dbReference type="RuleBase" id="RU369068"/>
    </source>
</evidence>
<organism evidence="6 7">
    <name type="scientific">Caenorhabditis auriculariae</name>
    <dbReference type="NCBI Taxonomy" id="2777116"/>
    <lineage>
        <taxon>Eukaryota</taxon>
        <taxon>Metazoa</taxon>
        <taxon>Ecdysozoa</taxon>
        <taxon>Nematoda</taxon>
        <taxon>Chromadorea</taxon>
        <taxon>Rhabditida</taxon>
        <taxon>Rhabditina</taxon>
        <taxon>Rhabditomorpha</taxon>
        <taxon>Rhabditoidea</taxon>
        <taxon>Rhabditidae</taxon>
        <taxon>Peloderinae</taxon>
        <taxon>Caenorhabditis</taxon>
    </lineage>
</organism>
<evidence type="ECO:0000256" key="3">
    <source>
        <dbReference type="ARBA" id="ARBA00022737"/>
    </source>
</evidence>
<dbReference type="InterPro" id="IPR036322">
    <property type="entry name" value="WD40_repeat_dom_sf"/>
</dbReference>
<keyword evidence="3 5" id="KW-0677">Repeat</keyword>
<dbReference type="Gene3D" id="2.130.10.10">
    <property type="entry name" value="YVTN repeat-like/Quinoprotein amine dehydrogenase"/>
    <property type="match status" value="1"/>
</dbReference>
<dbReference type="SMART" id="SM00320">
    <property type="entry name" value="WD40"/>
    <property type="match status" value="6"/>
</dbReference>
<dbReference type="PROSITE" id="PS50082">
    <property type="entry name" value="WD_REPEATS_2"/>
    <property type="match status" value="1"/>
</dbReference>
<evidence type="ECO:0000313" key="7">
    <source>
        <dbReference type="Proteomes" id="UP000835052"/>
    </source>
</evidence>
<dbReference type="PANTHER" id="PTHR19842">
    <property type="entry name" value="G BETA-LIKE PROTEIN GBL"/>
    <property type="match status" value="1"/>
</dbReference>
<evidence type="ECO:0000256" key="4">
    <source>
        <dbReference type="PROSITE-ProRule" id="PRU00221"/>
    </source>
</evidence>
<dbReference type="GO" id="GO:0031931">
    <property type="term" value="C:TORC1 complex"/>
    <property type="evidence" value="ECO:0007669"/>
    <property type="project" value="UniProtKB-UniRule"/>
</dbReference>
<evidence type="ECO:0000313" key="6">
    <source>
        <dbReference type="EMBL" id="CAD6196285.1"/>
    </source>
</evidence>
<evidence type="ECO:0000256" key="1">
    <source>
        <dbReference type="ARBA" id="ARBA00009890"/>
    </source>
</evidence>
<evidence type="ECO:0000256" key="2">
    <source>
        <dbReference type="ARBA" id="ARBA00022574"/>
    </source>
</evidence>
<dbReference type="EMBL" id="CAJGYM010000070">
    <property type="protein sequence ID" value="CAD6196285.1"/>
    <property type="molecule type" value="Genomic_DNA"/>
</dbReference>
<dbReference type="InterPro" id="IPR015943">
    <property type="entry name" value="WD40/YVTN_repeat-like_dom_sf"/>
</dbReference>
<comment type="caution">
    <text evidence="6">The sequence shown here is derived from an EMBL/GenBank/DDBJ whole genome shotgun (WGS) entry which is preliminary data.</text>
</comment>
<keyword evidence="2 4" id="KW-0853">WD repeat</keyword>
<name>A0A8S1HPW9_9PELO</name>
<dbReference type="PROSITE" id="PS00678">
    <property type="entry name" value="WD_REPEATS_1"/>
    <property type="match status" value="1"/>
</dbReference>
<dbReference type="OrthoDB" id="400at2759"/>
<protein>
    <recommendedName>
        <fullName evidence="5">Target of rapamycin complex subunit lst8</fullName>
        <shortName evidence="5">TORC subunit lst8</shortName>
    </recommendedName>
</protein>
<dbReference type="InterPro" id="IPR037588">
    <property type="entry name" value="MLST8"/>
</dbReference>
<reference evidence="6" key="1">
    <citation type="submission" date="2020-10" db="EMBL/GenBank/DDBJ databases">
        <authorList>
            <person name="Kikuchi T."/>
        </authorList>
    </citation>
    <scope>NUCLEOTIDE SEQUENCE</scope>
    <source>
        <strain evidence="6">NKZ352</strain>
    </source>
</reference>
<comment type="subunit">
    <text evidence="5">Part of TORC1 complex. Part of the TORC2 complex.</text>
</comment>
<keyword evidence="7" id="KW-1185">Reference proteome</keyword>
<dbReference type="GO" id="GO:0031932">
    <property type="term" value="C:TORC2 complex"/>
    <property type="evidence" value="ECO:0007669"/>
    <property type="project" value="UniProtKB-UniRule"/>
</dbReference>
<comment type="subcellular location">
    <subcellularLocation>
        <location evidence="5">Cytoplasm</location>
    </subcellularLocation>
</comment>
<keyword evidence="5" id="KW-0963">Cytoplasm</keyword>
<feature type="repeat" description="WD" evidence="4">
    <location>
        <begin position="12"/>
        <end position="31"/>
    </location>
</feature>
<proteinExistence type="inferred from homology"/>
<dbReference type="InterPro" id="IPR001680">
    <property type="entry name" value="WD40_rpt"/>
</dbReference>
<sequence>MGSSNLSDPQTDGTILATASYDQTIRVWDVSKTVHSGSISHSEGQVNSMSLTSNARQLAVGSWQKIRVYDLGAGLPKDPIATFDNLFKNVTSIGFEMHGRWMFAGGDDMFCRVFEMRGNQLICQRIFDKSQSSITSIEIATNQVDLFIANASGDVFRWDLRRDDYERLPVPVMGTQECIQKLSVHPSGQKMAGMTNKGRLVHWDLKTQSLHDRPLECSAALNGDPISFLNNYGLSCRYSPNGEHIALCGSDTEAVALHADDFSRRTPLNFGSVWNWDCAFSCDSRHMFSAGGDFKLRIWDTTTWERVAEIDGHTKPVTALCSNARY</sequence>
<dbReference type="InterPro" id="IPR019775">
    <property type="entry name" value="WD40_repeat_CS"/>
</dbReference>
<gene>
    <name evidence="6" type="ORF">CAUJ_LOCUS12200</name>
</gene>
<comment type="function">
    <text evidence="5">Subunit of TORC1 and TORC2, which regulate cell growth and survival in response to nutrient and hormonal signals.</text>
</comment>
<dbReference type="GO" id="GO:0031929">
    <property type="term" value="P:TOR signaling"/>
    <property type="evidence" value="ECO:0007669"/>
    <property type="project" value="UniProtKB-UniRule"/>
</dbReference>
<accession>A0A8S1HPW9</accession>